<comment type="caution">
    <text evidence="7">Lacks conserved residue(s) required for the propagation of feature annotation.</text>
</comment>
<evidence type="ECO:0000259" key="10">
    <source>
        <dbReference type="PROSITE" id="PS00906"/>
    </source>
</evidence>
<evidence type="ECO:0000256" key="4">
    <source>
        <dbReference type="ARBA" id="ARBA00022793"/>
    </source>
</evidence>
<comment type="function">
    <text evidence="7">Catalyzes the decarboxylation of four acetate groups of uroporphyrinogen-III to yield coproporphyrinogen-III.</text>
</comment>
<dbReference type="HAMAP" id="MF_00218">
    <property type="entry name" value="URO_D"/>
    <property type="match status" value="1"/>
</dbReference>
<comment type="similarity">
    <text evidence="2 7 9">Belongs to the uroporphyrinogen decarboxylase family.</text>
</comment>
<organism evidence="12 13">
    <name type="scientific">Viridibacterium curvum</name>
    <dbReference type="NCBI Taxonomy" id="1101404"/>
    <lineage>
        <taxon>Bacteria</taxon>
        <taxon>Pseudomonadati</taxon>
        <taxon>Pseudomonadota</taxon>
        <taxon>Betaproteobacteria</taxon>
        <taxon>Rhodocyclales</taxon>
        <taxon>Rhodocyclaceae</taxon>
        <taxon>Viridibacterium</taxon>
    </lineage>
</organism>
<feature type="domain" description="Uroporphyrinogen decarboxylase (URO-D)" evidence="11">
    <location>
        <begin position="141"/>
        <end position="157"/>
    </location>
</feature>
<evidence type="ECO:0000256" key="5">
    <source>
        <dbReference type="ARBA" id="ARBA00023239"/>
    </source>
</evidence>
<dbReference type="InterPro" id="IPR006361">
    <property type="entry name" value="Uroporphyrinogen_deCO2ase_HemE"/>
</dbReference>
<comment type="caution">
    <text evidence="12">The sequence shown here is derived from an EMBL/GenBank/DDBJ whole genome shotgun (WGS) entry which is preliminary data.</text>
</comment>
<feature type="binding site" evidence="7">
    <location>
        <begin position="27"/>
        <end position="31"/>
    </location>
    <ligand>
        <name>substrate</name>
    </ligand>
</feature>
<comment type="catalytic activity">
    <reaction evidence="7 8">
        <text>uroporphyrinogen III + 4 H(+) = coproporphyrinogen III + 4 CO2</text>
        <dbReference type="Rhea" id="RHEA:19865"/>
        <dbReference type="ChEBI" id="CHEBI:15378"/>
        <dbReference type="ChEBI" id="CHEBI:16526"/>
        <dbReference type="ChEBI" id="CHEBI:57308"/>
        <dbReference type="ChEBI" id="CHEBI:57309"/>
        <dbReference type="EC" id="4.1.1.37"/>
    </reaction>
</comment>
<evidence type="ECO:0000256" key="2">
    <source>
        <dbReference type="ARBA" id="ARBA00009935"/>
    </source>
</evidence>
<evidence type="ECO:0000256" key="8">
    <source>
        <dbReference type="RuleBase" id="RU000554"/>
    </source>
</evidence>
<evidence type="ECO:0000256" key="3">
    <source>
        <dbReference type="ARBA" id="ARBA00012288"/>
    </source>
</evidence>
<reference evidence="13" key="1">
    <citation type="journal article" date="2019" name="Int. J. Syst. Evol. Microbiol.">
        <title>The Global Catalogue of Microorganisms (GCM) 10K type strain sequencing project: providing services to taxonomists for standard genome sequencing and annotation.</title>
        <authorList>
            <consortium name="The Broad Institute Genomics Platform"/>
            <consortium name="The Broad Institute Genome Sequencing Center for Infectious Disease"/>
            <person name="Wu L."/>
            <person name="Ma J."/>
        </authorList>
    </citation>
    <scope>NUCLEOTIDE SEQUENCE [LARGE SCALE GENOMIC DNA]</scope>
    <source>
        <strain evidence="13">JCM 18715</strain>
    </source>
</reference>
<evidence type="ECO:0000256" key="1">
    <source>
        <dbReference type="ARBA" id="ARBA00004804"/>
    </source>
</evidence>
<dbReference type="PANTHER" id="PTHR21091">
    <property type="entry name" value="METHYLTETRAHYDROFOLATE:HOMOCYSTEINE METHYLTRANSFERASE RELATED"/>
    <property type="match status" value="1"/>
</dbReference>
<comment type="pathway">
    <text evidence="1 7 8">Porphyrin-containing compound metabolism; protoporphyrin-IX biosynthesis; coproporphyrinogen-III from 5-aminolevulinate: step 4/4.</text>
</comment>
<dbReference type="InterPro" id="IPR000257">
    <property type="entry name" value="Uroporphyrinogen_deCOase"/>
</dbReference>
<dbReference type="Proteomes" id="UP001500547">
    <property type="component" value="Unassembled WGS sequence"/>
</dbReference>
<dbReference type="NCBIfam" id="TIGR01464">
    <property type="entry name" value="hemE"/>
    <property type="match status" value="1"/>
</dbReference>
<dbReference type="SUPFAM" id="SSF51726">
    <property type="entry name" value="UROD/MetE-like"/>
    <property type="match status" value="1"/>
</dbReference>
<proteinExistence type="inferred from homology"/>
<protein>
    <recommendedName>
        <fullName evidence="3 7">Uroporphyrinogen decarboxylase</fullName>
        <shortName evidence="7">UPD</shortName>
        <shortName evidence="7">URO-D</shortName>
        <ecNumber evidence="3 7">4.1.1.37</ecNumber>
    </recommendedName>
</protein>
<feature type="site" description="Transition state stabilizer" evidence="7">
    <location>
        <position position="77"/>
    </location>
</feature>
<keyword evidence="4 7" id="KW-0210">Decarboxylase</keyword>
<dbReference type="Gene3D" id="3.20.20.210">
    <property type="match status" value="1"/>
</dbReference>
<dbReference type="PROSITE" id="PS00907">
    <property type="entry name" value="UROD_2"/>
    <property type="match status" value="1"/>
</dbReference>
<dbReference type="PANTHER" id="PTHR21091:SF169">
    <property type="entry name" value="UROPORPHYRINOGEN DECARBOXYLASE"/>
    <property type="match status" value="1"/>
</dbReference>
<name>A0ABP9QKF3_9RHOO</name>
<feature type="domain" description="Uroporphyrinogen decarboxylase (URO-D)" evidence="10">
    <location>
        <begin position="22"/>
        <end position="31"/>
    </location>
</feature>
<keyword evidence="6 7" id="KW-0627">Porphyrin biosynthesis</keyword>
<feature type="binding site" evidence="7">
    <location>
        <position position="153"/>
    </location>
    <ligand>
        <name>substrate</name>
    </ligand>
</feature>
<dbReference type="EMBL" id="BAABLD010000008">
    <property type="protein sequence ID" value="GAA5163467.1"/>
    <property type="molecule type" value="Genomic_DNA"/>
</dbReference>
<dbReference type="EC" id="4.1.1.37" evidence="3 7"/>
<dbReference type="InterPro" id="IPR038071">
    <property type="entry name" value="UROD/MetE-like_sf"/>
</dbReference>
<evidence type="ECO:0000256" key="6">
    <source>
        <dbReference type="ARBA" id="ARBA00023244"/>
    </source>
</evidence>
<evidence type="ECO:0000313" key="12">
    <source>
        <dbReference type="EMBL" id="GAA5163467.1"/>
    </source>
</evidence>
<keyword evidence="5 7" id="KW-0456">Lyase</keyword>
<dbReference type="Pfam" id="PF01208">
    <property type="entry name" value="URO-D"/>
    <property type="match status" value="1"/>
</dbReference>
<sequence length="380" mass="41872">MSRPNNDTLLRALMGEPTDYTPVWLMRQAGRYLPEYRETRARAGSFLDLCKSQSFATEVTLQPLARFPLDAAILFSDILTVPDAMGLGLYFAEGEGPRFERPLRSAEAIRALQVPPMESLQYVFDAVSGIRKALQNSVPLIGFSGSPFTLACYMIEGGGSDDFRNVKALMYSQPELLHHILDINARTVIDYLNTQIEQGAQAVMVFDTWGGALSTPAYREFSLRYLQQIVDGVIRTHDGEAVPLVLFTKGGGQWLDDIARTGCDAVGLDWTTDISLARARVGHHVALQGNLDPGALMGSPEGVAREARRVLDDFGPYHGHVFNLGHGISQFTPHDNVRVLVSTVHEHSRAMRAAQAFSYQQAPLLDGDEAPDEESLIVRV</sequence>
<evidence type="ECO:0000259" key="11">
    <source>
        <dbReference type="PROSITE" id="PS00907"/>
    </source>
</evidence>
<comment type="subcellular location">
    <subcellularLocation>
        <location evidence="7">Cytoplasm</location>
    </subcellularLocation>
</comment>
<accession>A0ABP9QKF3</accession>
<gene>
    <name evidence="7 12" type="primary">hemE</name>
    <name evidence="12" type="ORF">GCM10025770_15650</name>
</gene>
<dbReference type="CDD" id="cd00717">
    <property type="entry name" value="URO-D"/>
    <property type="match status" value="1"/>
</dbReference>
<feature type="binding site" evidence="7">
    <location>
        <position position="208"/>
    </location>
    <ligand>
        <name>substrate</name>
    </ligand>
</feature>
<evidence type="ECO:0000256" key="9">
    <source>
        <dbReference type="RuleBase" id="RU004169"/>
    </source>
</evidence>
<feature type="binding site" evidence="7">
    <location>
        <position position="77"/>
    </location>
    <ligand>
        <name>substrate</name>
    </ligand>
</feature>
<feature type="binding site" evidence="7">
    <location>
        <position position="326"/>
    </location>
    <ligand>
        <name>substrate</name>
    </ligand>
</feature>
<keyword evidence="7" id="KW-0963">Cytoplasm</keyword>
<dbReference type="RefSeq" id="WP_345532336.1">
    <property type="nucleotide sequence ID" value="NZ_BAABLD010000008.1"/>
</dbReference>
<keyword evidence="13" id="KW-1185">Reference proteome</keyword>
<comment type="subunit">
    <text evidence="7">Homodimer.</text>
</comment>
<evidence type="ECO:0000313" key="13">
    <source>
        <dbReference type="Proteomes" id="UP001500547"/>
    </source>
</evidence>
<evidence type="ECO:0000256" key="7">
    <source>
        <dbReference type="HAMAP-Rule" id="MF_00218"/>
    </source>
</evidence>
<dbReference type="PROSITE" id="PS00906">
    <property type="entry name" value="UROD_1"/>
    <property type="match status" value="1"/>
</dbReference>